<proteinExistence type="inferred from homology"/>
<sequence length="189" mass="21329">MNITVYCGANIGNNNIYEKATIKLGKWIASNNNTLIYGGSKSGLMDVLASVVMKNGGKAIGVIPKFLMEIELAHEGLTQLIKVEDMSSRKKKMVELGDVYIALPGGPGTLEEISEVISWSRLGKNNNPCILFNENNYYDNLKHQYDLMVKEGFLSQDGRDRILFSNDLNEIDNFIKNYKIPEIRKYDRK</sequence>
<name>A0ABR6TN27_9FIRM</name>
<evidence type="ECO:0000313" key="3">
    <source>
        <dbReference type="EMBL" id="MBC2576825.1"/>
    </source>
</evidence>
<dbReference type="Gene3D" id="3.40.50.450">
    <property type="match status" value="1"/>
</dbReference>
<comment type="caution">
    <text evidence="3">The sequence shown here is derived from an EMBL/GenBank/DDBJ whole genome shotgun (WGS) entry which is preliminary data.</text>
</comment>
<reference evidence="3 4" key="1">
    <citation type="submission" date="2020-05" db="EMBL/GenBank/DDBJ databases">
        <title>Draft genome of xy-202 and genomic insight in genome of the genus Peptostreptococcus.</title>
        <authorList>
            <person name="Zhang Z."/>
        </authorList>
    </citation>
    <scope>NUCLEOTIDE SEQUENCE [LARGE SCALE GENOMIC DNA]</scope>
    <source>
        <strain evidence="3 4">DSM 27025</strain>
    </source>
</reference>
<dbReference type="EMBL" id="JABGBW010000014">
    <property type="protein sequence ID" value="MBC2576825.1"/>
    <property type="molecule type" value="Genomic_DNA"/>
</dbReference>
<dbReference type="InterPro" id="IPR031100">
    <property type="entry name" value="LOG_fam"/>
</dbReference>
<evidence type="ECO:0000256" key="1">
    <source>
        <dbReference type="ARBA" id="ARBA00006763"/>
    </source>
</evidence>
<dbReference type="EC" id="3.2.2.n1" evidence="2"/>
<dbReference type="InterPro" id="IPR005269">
    <property type="entry name" value="LOG"/>
</dbReference>
<evidence type="ECO:0000256" key="2">
    <source>
        <dbReference type="RuleBase" id="RU363015"/>
    </source>
</evidence>
<accession>A0ABR6TN27</accession>
<dbReference type="PANTHER" id="PTHR31223:SF70">
    <property type="entry name" value="LOG FAMILY PROTEIN YJL055W"/>
    <property type="match status" value="1"/>
</dbReference>
<keyword evidence="2" id="KW-0378">Hydrolase</keyword>
<dbReference type="PANTHER" id="PTHR31223">
    <property type="entry name" value="LOG FAMILY PROTEIN YJL055W"/>
    <property type="match status" value="1"/>
</dbReference>
<dbReference type="Pfam" id="PF03641">
    <property type="entry name" value="Lysine_decarbox"/>
    <property type="match status" value="1"/>
</dbReference>
<protein>
    <recommendedName>
        <fullName evidence="2">Cytokinin riboside 5'-monophosphate phosphoribohydrolase</fullName>
        <ecNumber evidence="2">3.2.2.n1</ecNumber>
    </recommendedName>
</protein>
<dbReference type="RefSeq" id="WP_185624844.1">
    <property type="nucleotide sequence ID" value="NZ_JABGBW010000014.1"/>
</dbReference>
<keyword evidence="4" id="KW-1185">Reference proteome</keyword>
<organism evidence="3 4">
    <name type="scientific">Peptostreptococcus canis</name>
    <dbReference type="NCBI Taxonomy" id="1159213"/>
    <lineage>
        <taxon>Bacteria</taxon>
        <taxon>Bacillati</taxon>
        <taxon>Bacillota</taxon>
        <taxon>Clostridia</taxon>
        <taxon>Peptostreptococcales</taxon>
        <taxon>Peptostreptococcaceae</taxon>
        <taxon>Peptostreptococcus</taxon>
    </lineage>
</organism>
<dbReference type="NCBIfam" id="TIGR00730">
    <property type="entry name" value="Rossman fold protein, TIGR00730 family"/>
    <property type="match status" value="1"/>
</dbReference>
<keyword evidence="2" id="KW-0203">Cytokinin biosynthesis</keyword>
<evidence type="ECO:0000313" key="4">
    <source>
        <dbReference type="Proteomes" id="UP000713904"/>
    </source>
</evidence>
<dbReference type="SUPFAM" id="SSF102405">
    <property type="entry name" value="MCP/YpsA-like"/>
    <property type="match status" value="1"/>
</dbReference>
<dbReference type="Proteomes" id="UP000713904">
    <property type="component" value="Unassembled WGS sequence"/>
</dbReference>
<comment type="similarity">
    <text evidence="1 2">Belongs to the LOG family.</text>
</comment>
<gene>
    <name evidence="3" type="ORF">HLB29_09090</name>
</gene>